<feature type="region of interest" description="Disordered" evidence="1">
    <location>
        <begin position="262"/>
        <end position="283"/>
    </location>
</feature>
<sequence length="283" mass="31643">MKPKDKSSLWTDSKRSRYFLIPKNQKLSRGSFIICTLTGTTKKVTQTAIAPFEIPEKEAKAYLKAEMNKAMQEAKTALSNFTSVSTQTLEDDQAASIPNIISSLLGITPEELQNNPEAAQTAFVNLYTDLKGLLSESTDQNPAQVEARRSRVRSLRETLQAEAINNEEIEELPGKLQETLSSAEIEGYLHEIVAKLRDLTGQIHQSPDRVSQKIDETIESLIKDFFVEEEKCLEEKRKQDYKQSAQDAISQSLRTRGFVSFASGGFNSPTKATLEDEQNLHPG</sequence>
<dbReference type="RefSeq" id="WP_190940876.1">
    <property type="nucleotide sequence ID" value="NZ_JACJSI010000019.1"/>
</dbReference>
<evidence type="ECO:0000313" key="3">
    <source>
        <dbReference type="Proteomes" id="UP000623440"/>
    </source>
</evidence>
<evidence type="ECO:0000313" key="2">
    <source>
        <dbReference type="EMBL" id="MBD2530318.1"/>
    </source>
</evidence>
<gene>
    <name evidence="2" type="ORF">H6G97_12345</name>
</gene>
<dbReference type="Proteomes" id="UP000623440">
    <property type="component" value="Unassembled WGS sequence"/>
</dbReference>
<proteinExistence type="predicted"/>
<dbReference type="EMBL" id="JACJSI010000019">
    <property type="protein sequence ID" value="MBD2530318.1"/>
    <property type="molecule type" value="Genomic_DNA"/>
</dbReference>
<reference evidence="2 3" key="1">
    <citation type="journal article" date="2020" name="ISME J.">
        <title>Comparative genomics reveals insights into cyanobacterial evolution and habitat adaptation.</title>
        <authorList>
            <person name="Chen M.Y."/>
            <person name="Teng W.K."/>
            <person name="Zhao L."/>
            <person name="Hu C.X."/>
            <person name="Zhou Y.K."/>
            <person name="Han B.P."/>
            <person name="Song L.R."/>
            <person name="Shu W.S."/>
        </authorList>
    </citation>
    <scope>NUCLEOTIDE SEQUENCE [LARGE SCALE GENOMIC DNA]</scope>
    <source>
        <strain evidence="2 3">FACHB-838</strain>
    </source>
</reference>
<name>A0ABR8DM17_9NOSO</name>
<organism evidence="2 3">
    <name type="scientific">Nostoc flagelliforme FACHB-838</name>
    <dbReference type="NCBI Taxonomy" id="2692904"/>
    <lineage>
        <taxon>Bacteria</taxon>
        <taxon>Bacillati</taxon>
        <taxon>Cyanobacteriota</taxon>
        <taxon>Cyanophyceae</taxon>
        <taxon>Nostocales</taxon>
        <taxon>Nostocaceae</taxon>
        <taxon>Nostoc</taxon>
    </lineage>
</organism>
<accession>A0ABR8DM17</accession>
<evidence type="ECO:0000256" key="1">
    <source>
        <dbReference type="SAM" id="MobiDB-lite"/>
    </source>
</evidence>
<keyword evidence="3" id="KW-1185">Reference proteome</keyword>
<comment type="caution">
    <text evidence="2">The sequence shown here is derived from an EMBL/GenBank/DDBJ whole genome shotgun (WGS) entry which is preliminary data.</text>
</comment>
<protein>
    <submittedName>
        <fullName evidence="2">Uncharacterized protein</fullName>
    </submittedName>
</protein>